<organism evidence="7 8">
    <name type="scientific">Rosa chinensis</name>
    <name type="common">China rose</name>
    <dbReference type="NCBI Taxonomy" id="74649"/>
    <lineage>
        <taxon>Eukaryota</taxon>
        <taxon>Viridiplantae</taxon>
        <taxon>Streptophyta</taxon>
        <taxon>Embryophyta</taxon>
        <taxon>Tracheophyta</taxon>
        <taxon>Spermatophyta</taxon>
        <taxon>Magnoliopsida</taxon>
        <taxon>eudicotyledons</taxon>
        <taxon>Gunneridae</taxon>
        <taxon>Pentapetalae</taxon>
        <taxon>rosids</taxon>
        <taxon>fabids</taxon>
        <taxon>Rosales</taxon>
        <taxon>Rosaceae</taxon>
        <taxon>Rosoideae</taxon>
        <taxon>Rosoideae incertae sedis</taxon>
        <taxon>Rosa</taxon>
    </lineage>
</organism>
<dbReference type="Gene3D" id="3.30.70.80">
    <property type="entry name" value="Peptidase S8 propeptide/proteinase inhibitor I9"/>
    <property type="match status" value="1"/>
</dbReference>
<sequence length="387" mass="41487">MKQYFSEVSKAHVKQLEDSHDQLLQSNLETGSYSKLYSFKQVANGFAVHTTPSQVEKLKYAPAVKLVERDRGAKLMTTYTPRFLELPEAVWTQEGAQRNAGEGIVIGFTGPLFPATSCNGKIVSAKFFSAGARAIATLNGSVDFLSPFDADGHGSHVASVAAGNAGVPVVVNGFSYGRAGGMAPRARDRIAVYKAVYPTVGTLADVVSAIDEAIRDGVDVLALSVGPDEPPLGKVTFLSMFDVFMLYARRAGVFVVQAASNRGPDPSRPTFGYRLLQHRLVLAKDAINPIGSFPRTYVEECQFPQALDTRLVIGSIVICTFSDGFYNGRSTLNAIVNTARALGFMGFVLVANPAYGDFIAEPVPFAVSGILVPSVTNSQVHITKSYS</sequence>
<dbReference type="EMBL" id="PDCK01000043">
    <property type="protein sequence ID" value="PRQ28357.1"/>
    <property type="molecule type" value="Genomic_DNA"/>
</dbReference>
<evidence type="ECO:0000259" key="5">
    <source>
        <dbReference type="Pfam" id="PF00082"/>
    </source>
</evidence>
<protein>
    <submittedName>
        <fullName evidence="7">Putative cucumisin</fullName>
        <ecNumber evidence="7">3.4.21.25</ecNumber>
    </submittedName>
</protein>
<comment type="similarity">
    <text evidence="2 4">Belongs to the peptidase S8 family.</text>
</comment>
<dbReference type="SUPFAM" id="SSF52743">
    <property type="entry name" value="Subtilisin-like"/>
    <property type="match status" value="1"/>
</dbReference>
<dbReference type="PROSITE" id="PS51892">
    <property type="entry name" value="SUBTILASE"/>
    <property type="match status" value="1"/>
</dbReference>
<evidence type="ECO:0000313" key="7">
    <source>
        <dbReference type="EMBL" id="PRQ28357.1"/>
    </source>
</evidence>
<dbReference type="GO" id="GO:0005576">
    <property type="term" value="C:extracellular region"/>
    <property type="evidence" value="ECO:0007669"/>
    <property type="project" value="UniProtKB-SubCell"/>
</dbReference>
<evidence type="ECO:0000313" key="8">
    <source>
        <dbReference type="Proteomes" id="UP000238479"/>
    </source>
</evidence>
<keyword evidence="8" id="KW-1185">Reference proteome</keyword>
<evidence type="ECO:0000256" key="1">
    <source>
        <dbReference type="ARBA" id="ARBA00004613"/>
    </source>
</evidence>
<dbReference type="InterPro" id="IPR010259">
    <property type="entry name" value="S8pro/Inhibitor_I9"/>
</dbReference>
<dbReference type="EC" id="3.4.21.25" evidence="7"/>
<dbReference type="InterPro" id="IPR022398">
    <property type="entry name" value="Peptidase_S8_His-AS"/>
</dbReference>
<dbReference type="InterPro" id="IPR036852">
    <property type="entry name" value="Peptidase_S8/S53_dom_sf"/>
</dbReference>
<dbReference type="Proteomes" id="UP000238479">
    <property type="component" value="Chromosome 5"/>
</dbReference>
<dbReference type="Pfam" id="PF05922">
    <property type="entry name" value="Inhibitor_I9"/>
    <property type="match status" value="1"/>
</dbReference>
<keyword evidence="3" id="KW-0732">Signal</keyword>
<dbReference type="GO" id="GO:0004252">
    <property type="term" value="F:serine-type endopeptidase activity"/>
    <property type="evidence" value="ECO:0007669"/>
    <property type="project" value="InterPro"/>
</dbReference>
<dbReference type="Gene3D" id="3.40.50.200">
    <property type="entry name" value="Peptidase S8/S53 domain"/>
    <property type="match status" value="1"/>
</dbReference>
<feature type="domain" description="Inhibitor I9" evidence="6">
    <location>
        <begin position="13"/>
        <end position="75"/>
    </location>
</feature>
<accession>A0A2P6Q2F5</accession>
<dbReference type="InterPro" id="IPR000209">
    <property type="entry name" value="Peptidase_S8/S53_dom"/>
</dbReference>
<gene>
    <name evidence="7" type="ORF">RchiOBHm_Chr5g0002191</name>
</gene>
<reference evidence="7 8" key="1">
    <citation type="journal article" date="2018" name="Nat. Genet.">
        <title>The Rosa genome provides new insights in the design of modern roses.</title>
        <authorList>
            <person name="Bendahmane M."/>
        </authorList>
    </citation>
    <scope>NUCLEOTIDE SEQUENCE [LARGE SCALE GENOMIC DNA]</scope>
    <source>
        <strain evidence="8">cv. Old Blush</strain>
    </source>
</reference>
<comment type="caution">
    <text evidence="7">The sequence shown here is derived from an EMBL/GenBank/DDBJ whole genome shotgun (WGS) entry which is preliminary data.</text>
</comment>
<dbReference type="Pfam" id="PF00082">
    <property type="entry name" value="Peptidase_S8"/>
    <property type="match status" value="1"/>
</dbReference>
<dbReference type="Gramene" id="PRQ28357">
    <property type="protein sequence ID" value="PRQ28357"/>
    <property type="gene ID" value="RchiOBHm_Chr5g0002191"/>
</dbReference>
<evidence type="ECO:0000256" key="2">
    <source>
        <dbReference type="ARBA" id="ARBA00011073"/>
    </source>
</evidence>
<comment type="subcellular location">
    <subcellularLocation>
        <location evidence="1">Secreted</location>
    </subcellularLocation>
</comment>
<dbReference type="STRING" id="74649.A0A2P6Q2F5"/>
<evidence type="ECO:0000259" key="6">
    <source>
        <dbReference type="Pfam" id="PF05922"/>
    </source>
</evidence>
<keyword evidence="7" id="KW-0378">Hydrolase</keyword>
<dbReference type="InterPro" id="IPR045051">
    <property type="entry name" value="SBT"/>
</dbReference>
<dbReference type="AlphaFoldDB" id="A0A2P6Q2F5"/>
<feature type="domain" description="Peptidase S8/S53" evidence="5">
    <location>
        <begin position="149"/>
        <end position="266"/>
    </location>
</feature>
<proteinExistence type="inferred from homology"/>
<evidence type="ECO:0000256" key="3">
    <source>
        <dbReference type="ARBA" id="ARBA00022729"/>
    </source>
</evidence>
<dbReference type="PROSITE" id="PS00137">
    <property type="entry name" value="SUBTILASE_HIS"/>
    <property type="match status" value="1"/>
</dbReference>
<dbReference type="GO" id="GO:0006508">
    <property type="term" value="P:proteolysis"/>
    <property type="evidence" value="ECO:0007669"/>
    <property type="project" value="InterPro"/>
</dbReference>
<dbReference type="PANTHER" id="PTHR10795">
    <property type="entry name" value="PROPROTEIN CONVERTASE SUBTILISIN/KEXIN"/>
    <property type="match status" value="1"/>
</dbReference>
<name>A0A2P6Q2F5_ROSCH</name>
<comment type="caution">
    <text evidence="4">Lacks conserved residue(s) required for the propagation of feature annotation.</text>
</comment>
<dbReference type="InterPro" id="IPR037045">
    <property type="entry name" value="S8pro/Inhibitor_I9_sf"/>
</dbReference>
<evidence type="ECO:0000256" key="4">
    <source>
        <dbReference type="PROSITE-ProRule" id="PRU01240"/>
    </source>
</evidence>